<dbReference type="AlphaFoldDB" id="A0A2X4WEX3"/>
<protein>
    <submittedName>
        <fullName evidence="2">PTS system IIBC component</fullName>
    </submittedName>
</protein>
<reference evidence="2 3" key="1">
    <citation type="submission" date="2018-06" db="EMBL/GenBank/DDBJ databases">
        <authorList>
            <consortium name="Pathogen Informatics"/>
            <person name="Doyle S."/>
        </authorList>
    </citation>
    <scope>NUCLEOTIDE SEQUENCE [LARGE SCALE GENOMIC DNA]</scope>
    <source>
        <strain evidence="2 3">NCTC7307</strain>
    </source>
</reference>
<dbReference type="EMBL" id="LS483466">
    <property type="protein sequence ID" value="SQI22234.1"/>
    <property type="molecule type" value="Genomic_DNA"/>
</dbReference>
<keyword evidence="1" id="KW-1133">Transmembrane helix</keyword>
<evidence type="ECO:0000313" key="3">
    <source>
        <dbReference type="Proteomes" id="UP000248731"/>
    </source>
</evidence>
<feature type="transmembrane region" description="Helical" evidence="1">
    <location>
        <begin position="77"/>
        <end position="96"/>
    </location>
</feature>
<accession>A0A2X4WEX3</accession>
<feature type="transmembrane region" description="Helical" evidence="1">
    <location>
        <begin position="52"/>
        <end position="71"/>
    </location>
</feature>
<sequence length="101" mass="11738">MITDIIILKRPDIVGNVSVYYSNLLGLFMWSWGKRMAITRCFPFWRWRSLIIYWKVVKVITFGISLTIVAGKVVFYLLGYLIAVIAGVIFTWLLGFNDPEE</sequence>
<proteinExistence type="predicted"/>
<keyword evidence="1" id="KW-0812">Transmembrane</keyword>
<dbReference type="Proteomes" id="UP000248731">
    <property type="component" value="Chromosome 1"/>
</dbReference>
<organism evidence="2 3">
    <name type="scientific">Salmonella enterica subsp. arizonae</name>
    <dbReference type="NCBI Taxonomy" id="59203"/>
    <lineage>
        <taxon>Bacteria</taxon>
        <taxon>Pseudomonadati</taxon>
        <taxon>Pseudomonadota</taxon>
        <taxon>Gammaproteobacteria</taxon>
        <taxon>Enterobacterales</taxon>
        <taxon>Enterobacteriaceae</taxon>
        <taxon>Salmonella</taxon>
    </lineage>
</organism>
<feature type="transmembrane region" description="Helical" evidence="1">
    <location>
        <begin position="13"/>
        <end position="32"/>
    </location>
</feature>
<evidence type="ECO:0000256" key="1">
    <source>
        <dbReference type="SAM" id="Phobius"/>
    </source>
</evidence>
<gene>
    <name evidence="2" type="ORF">NCTC7307_01459</name>
</gene>
<keyword evidence="1" id="KW-0472">Membrane</keyword>
<evidence type="ECO:0000313" key="2">
    <source>
        <dbReference type="EMBL" id="SQI22234.1"/>
    </source>
</evidence>
<name>A0A2X4WEX3_SALER</name>
<keyword evidence="3" id="KW-1185">Reference proteome</keyword>